<organism evidence="3 4">
    <name type="scientific">Salipiger marinus</name>
    <dbReference type="NCBI Taxonomy" id="555512"/>
    <lineage>
        <taxon>Bacteria</taxon>
        <taxon>Pseudomonadati</taxon>
        <taxon>Pseudomonadota</taxon>
        <taxon>Alphaproteobacteria</taxon>
        <taxon>Rhodobacterales</taxon>
        <taxon>Roseobacteraceae</taxon>
        <taxon>Salipiger</taxon>
    </lineage>
</organism>
<dbReference type="EMBL" id="FNEJ01000003">
    <property type="protein sequence ID" value="SDI35421.1"/>
    <property type="molecule type" value="Genomic_DNA"/>
</dbReference>
<dbReference type="InterPro" id="IPR019734">
    <property type="entry name" value="TPR_rpt"/>
</dbReference>
<dbReference type="Pfam" id="PF13432">
    <property type="entry name" value="TPR_16"/>
    <property type="match status" value="1"/>
</dbReference>
<dbReference type="AlphaFoldDB" id="A0A1G8JW94"/>
<sequence length="191" mass="20631">MRRGSLLLLLLPLLAACSAGGLGSDARLRPDPATPYAPALDPRGEAVDGLLVGHRLMQAGQYDLALDAFLRAAGDQGLTPEVLTALGSANLALGRLNQSERLLRRAVEDAPDWPEAWNNLGVVLMERGQVPEAAAIFRRAYGLDNGESDAIRDNLRLALAKMENPGYDDPQGQDYKLVRRGSGTYLIRRAM</sequence>
<keyword evidence="4" id="KW-1185">Reference proteome</keyword>
<dbReference type="SMART" id="SM00028">
    <property type="entry name" value="TPR"/>
    <property type="match status" value="2"/>
</dbReference>
<evidence type="ECO:0000313" key="4">
    <source>
        <dbReference type="Proteomes" id="UP000199093"/>
    </source>
</evidence>
<feature type="signal peptide" evidence="2">
    <location>
        <begin position="1"/>
        <end position="21"/>
    </location>
</feature>
<evidence type="ECO:0000313" key="3">
    <source>
        <dbReference type="EMBL" id="SDI35421.1"/>
    </source>
</evidence>
<dbReference type="Gene3D" id="1.25.40.10">
    <property type="entry name" value="Tetratricopeptide repeat domain"/>
    <property type="match status" value="1"/>
</dbReference>
<dbReference type="RefSeq" id="WP_089844612.1">
    <property type="nucleotide sequence ID" value="NZ_FNEJ01000003.1"/>
</dbReference>
<feature type="chain" id="PRO_5011569150" evidence="2">
    <location>
        <begin position="22"/>
        <end position="191"/>
    </location>
</feature>
<keyword evidence="2" id="KW-0732">Signal</keyword>
<dbReference type="InterPro" id="IPR011990">
    <property type="entry name" value="TPR-like_helical_dom_sf"/>
</dbReference>
<evidence type="ECO:0000256" key="2">
    <source>
        <dbReference type="SAM" id="SignalP"/>
    </source>
</evidence>
<dbReference type="PROSITE" id="PS50005">
    <property type="entry name" value="TPR"/>
    <property type="match status" value="1"/>
</dbReference>
<protein>
    <submittedName>
        <fullName evidence="3">Tetratricopeptide repeat-containing protein</fullName>
    </submittedName>
</protein>
<dbReference type="OrthoDB" id="495305at2"/>
<gene>
    <name evidence="3" type="ORF">SAMN04487993_1003294</name>
</gene>
<keyword evidence="1" id="KW-0802">TPR repeat</keyword>
<evidence type="ECO:0000256" key="1">
    <source>
        <dbReference type="PROSITE-ProRule" id="PRU00339"/>
    </source>
</evidence>
<dbReference type="SUPFAM" id="SSF48452">
    <property type="entry name" value="TPR-like"/>
    <property type="match status" value="1"/>
</dbReference>
<feature type="repeat" description="TPR" evidence="1">
    <location>
        <begin position="114"/>
        <end position="147"/>
    </location>
</feature>
<name>A0A1G8JW94_9RHOB</name>
<accession>A0A1G8JW94</accession>
<dbReference type="PROSITE" id="PS51257">
    <property type="entry name" value="PROKAR_LIPOPROTEIN"/>
    <property type="match status" value="1"/>
</dbReference>
<proteinExistence type="predicted"/>
<dbReference type="Proteomes" id="UP000199093">
    <property type="component" value="Unassembled WGS sequence"/>
</dbReference>
<dbReference type="STRING" id="555512.SAMN04487993_1003294"/>
<reference evidence="3 4" key="1">
    <citation type="submission" date="2016-10" db="EMBL/GenBank/DDBJ databases">
        <authorList>
            <person name="de Groot N.N."/>
        </authorList>
    </citation>
    <scope>NUCLEOTIDE SEQUENCE [LARGE SCALE GENOMIC DNA]</scope>
    <source>
        <strain evidence="3 4">DSM 26424</strain>
    </source>
</reference>